<evidence type="ECO:0000313" key="7">
    <source>
        <dbReference type="EMBL" id="RWS24583.1"/>
    </source>
</evidence>
<dbReference type="EMBL" id="NCKV01004690">
    <property type="protein sequence ID" value="RWS24583.1"/>
    <property type="molecule type" value="Genomic_DNA"/>
</dbReference>
<keyword evidence="2" id="KW-0677">Repeat</keyword>
<evidence type="ECO:0000256" key="2">
    <source>
        <dbReference type="ARBA" id="ARBA00022737"/>
    </source>
</evidence>
<keyword evidence="8" id="KW-1185">Reference proteome</keyword>
<dbReference type="GO" id="GO:0016020">
    <property type="term" value="C:membrane"/>
    <property type="evidence" value="ECO:0007669"/>
    <property type="project" value="TreeGrafter"/>
</dbReference>
<feature type="repeat" description="TPR" evidence="4">
    <location>
        <begin position="153"/>
        <end position="186"/>
    </location>
</feature>
<feature type="repeat" description="TPR" evidence="4">
    <location>
        <begin position="85"/>
        <end position="118"/>
    </location>
</feature>
<evidence type="ECO:0000256" key="1">
    <source>
        <dbReference type="ARBA" id="ARBA00008175"/>
    </source>
</evidence>
<dbReference type="SMART" id="SM00028">
    <property type="entry name" value="TPR"/>
    <property type="match status" value="3"/>
</dbReference>
<comment type="caution">
    <text evidence="7">The sequence shown here is derived from an EMBL/GenBank/DDBJ whole genome shotgun (WGS) entry which is preliminary data.</text>
</comment>
<gene>
    <name evidence="7" type="ORF">B4U80_01699</name>
</gene>
<reference evidence="7 8" key="1">
    <citation type="journal article" date="2018" name="Gigascience">
        <title>Genomes of trombidid mites reveal novel predicted allergens and laterally-transferred genes associated with secondary metabolism.</title>
        <authorList>
            <person name="Dong X."/>
            <person name="Chaisiri K."/>
            <person name="Xia D."/>
            <person name="Armstrong S.D."/>
            <person name="Fang Y."/>
            <person name="Donnelly M.J."/>
            <person name="Kadowaki T."/>
            <person name="McGarry J.W."/>
            <person name="Darby A.C."/>
            <person name="Makepeace B.L."/>
        </authorList>
    </citation>
    <scope>NUCLEOTIDE SEQUENCE [LARGE SCALE GENOMIC DNA]</scope>
    <source>
        <strain evidence="7">UoL-UT</strain>
    </source>
</reference>
<feature type="compositionally biased region" description="Basic and acidic residues" evidence="5">
    <location>
        <begin position="79"/>
        <end position="89"/>
    </location>
</feature>
<dbReference type="InterPro" id="IPR019734">
    <property type="entry name" value="TPR_rpt"/>
</dbReference>
<sequence length="282" mass="31412">MSEVERLVASIVQFLGDQLRSDALSIDAKESLEVAVQCLESAYNISSSDVHLLVSKSLQEIFREGTKDEPPSRSSPPSEEARQEAENYKTEGNNLMKLEKYDEALKCYTKAVQLDPKNAVYFCNRAAAYSKLDNHSFALEDCQRAIEIDPNYSKAYGRMGLAFASLNEHFRARDCYKRAVDLDPENESYRNNLRIAEEKVAEIERQGGFGGGFDFGSILSNPDVMNMATQFMRDPNIQNIGSELAAQMQASNPELVEQLRRQMGNLPNRGNPDSSNNSGGSA</sequence>
<dbReference type="Pfam" id="PF16546">
    <property type="entry name" value="SGTA_dimer"/>
    <property type="match status" value="1"/>
</dbReference>
<dbReference type="PROSITE" id="PS50293">
    <property type="entry name" value="TPR_REGION"/>
    <property type="match status" value="1"/>
</dbReference>
<evidence type="ECO:0000256" key="3">
    <source>
        <dbReference type="ARBA" id="ARBA00022803"/>
    </source>
</evidence>
<evidence type="ECO:0000313" key="8">
    <source>
        <dbReference type="Proteomes" id="UP000288716"/>
    </source>
</evidence>
<dbReference type="GO" id="GO:0006620">
    <property type="term" value="P:post-translational protein targeting to endoplasmic reticulum membrane"/>
    <property type="evidence" value="ECO:0007669"/>
    <property type="project" value="TreeGrafter"/>
</dbReference>
<dbReference type="Pfam" id="PF13181">
    <property type="entry name" value="TPR_8"/>
    <property type="match status" value="1"/>
</dbReference>
<dbReference type="OrthoDB" id="2335338at2759"/>
<protein>
    <submittedName>
        <fullName evidence="7">Small glutamine-rich tetratricopeptide repeat-containing protein alpha-like isoform X2</fullName>
    </submittedName>
</protein>
<dbReference type="Gene3D" id="1.25.40.10">
    <property type="entry name" value="Tetratricopeptide repeat domain"/>
    <property type="match status" value="1"/>
</dbReference>
<dbReference type="PANTHER" id="PTHR45831">
    <property type="entry name" value="LD24721P"/>
    <property type="match status" value="1"/>
</dbReference>
<feature type="domain" description="SGTA homodimerisation" evidence="6">
    <location>
        <begin position="6"/>
        <end position="63"/>
    </location>
</feature>
<dbReference type="GO" id="GO:0072380">
    <property type="term" value="C:TRC complex"/>
    <property type="evidence" value="ECO:0007669"/>
    <property type="project" value="TreeGrafter"/>
</dbReference>
<keyword evidence="3 4" id="KW-0802">TPR repeat</keyword>
<dbReference type="PANTHER" id="PTHR45831:SF2">
    <property type="entry name" value="LD24721P"/>
    <property type="match status" value="1"/>
</dbReference>
<dbReference type="InterPro" id="IPR011990">
    <property type="entry name" value="TPR-like_helical_dom_sf"/>
</dbReference>
<dbReference type="Pfam" id="PF13414">
    <property type="entry name" value="TPR_11"/>
    <property type="match status" value="1"/>
</dbReference>
<organism evidence="7 8">
    <name type="scientific">Leptotrombidium deliense</name>
    <dbReference type="NCBI Taxonomy" id="299467"/>
    <lineage>
        <taxon>Eukaryota</taxon>
        <taxon>Metazoa</taxon>
        <taxon>Ecdysozoa</taxon>
        <taxon>Arthropoda</taxon>
        <taxon>Chelicerata</taxon>
        <taxon>Arachnida</taxon>
        <taxon>Acari</taxon>
        <taxon>Acariformes</taxon>
        <taxon>Trombidiformes</taxon>
        <taxon>Prostigmata</taxon>
        <taxon>Anystina</taxon>
        <taxon>Parasitengona</taxon>
        <taxon>Trombiculoidea</taxon>
        <taxon>Trombiculidae</taxon>
        <taxon>Leptotrombidium</taxon>
    </lineage>
</organism>
<feature type="repeat" description="TPR" evidence="4">
    <location>
        <begin position="119"/>
        <end position="152"/>
    </location>
</feature>
<comment type="similarity">
    <text evidence="1">Belongs to the SGT family.</text>
</comment>
<feature type="region of interest" description="Disordered" evidence="5">
    <location>
        <begin position="63"/>
        <end position="93"/>
    </location>
</feature>
<evidence type="ECO:0000256" key="5">
    <source>
        <dbReference type="SAM" id="MobiDB-lite"/>
    </source>
</evidence>
<dbReference type="AlphaFoldDB" id="A0A443SAL9"/>
<evidence type="ECO:0000259" key="6">
    <source>
        <dbReference type="Pfam" id="PF16546"/>
    </source>
</evidence>
<dbReference type="SUPFAM" id="SSF48452">
    <property type="entry name" value="TPR-like"/>
    <property type="match status" value="1"/>
</dbReference>
<accession>A0A443SAL9</accession>
<dbReference type="Gene3D" id="1.20.5.420">
    <property type="entry name" value="Immunoglobulin FC, subunit C"/>
    <property type="match status" value="1"/>
</dbReference>
<evidence type="ECO:0000256" key="4">
    <source>
        <dbReference type="PROSITE-ProRule" id="PRU00339"/>
    </source>
</evidence>
<dbReference type="PROSITE" id="PS50005">
    <property type="entry name" value="TPR"/>
    <property type="match status" value="3"/>
</dbReference>
<dbReference type="GO" id="GO:0060090">
    <property type="term" value="F:molecular adaptor activity"/>
    <property type="evidence" value="ECO:0007669"/>
    <property type="project" value="TreeGrafter"/>
</dbReference>
<dbReference type="Proteomes" id="UP000288716">
    <property type="component" value="Unassembled WGS sequence"/>
</dbReference>
<name>A0A443SAL9_9ACAR</name>
<dbReference type="VEuPathDB" id="VectorBase:LDEU007456"/>
<dbReference type="STRING" id="299467.A0A443SAL9"/>
<proteinExistence type="inferred from homology"/>
<dbReference type="InterPro" id="IPR032374">
    <property type="entry name" value="SGTA_dimer"/>
</dbReference>
<dbReference type="InterPro" id="IPR047150">
    <property type="entry name" value="SGT"/>
</dbReference>